<feature type="transmembrane region" description="Helical" evidence="7">
    <location>
        <begin position="67"/>
        <end position="87"/>
    </location>
</feature>
<dbReference type="PANTHER" id="PTHR30086:SF14">
    <property type="entry name" value="HOMOSERINE_HOMOSERINE LACTONE EFFLUX PROTEIN"/>
    <property type="match status" value="1"/>
</dbReference>
<evidence type="ECO:0000256" key="6">
    <source>
        <dbReference type="ARBA" id="ARBA00023136"/>
    </source>
</evidence>
<dbReference type="PANTHER" id="PTHR30086">
    <property type="entry name" value="ARGININE EXPORTER PROTEIN ARGO"/>
    <property type="match status" value="1"/>
</dbReference>
<dbReference type="GO" id="GO:0042970">
    <property type="term" value="F:homoserine transmembrane transporter activity"/>
    <property type="evidence" value="ECO:0007669"/>
    <property type="project" value="TreeGrafter"/>
</dbReference>
<feature type="transmembrane region" description="Helical" evidence="7">
    <location>
        <begin position="141"/>
        <end position="169"/>
    </location>
</feature>
<dbReference type="InterPro" id="IPR001123">
    <property type="entry name" value="LeuE-type"/>
</dbReference>
<evidence type="ECO:0000256" key="1">
    <source>
        <dbReference type="ARBA" id="ARBA00004651"/>
    </source>
</evidence>
<evidence type="ECO:0000256" key="7">
    <source>
        <dbReference type="SAM" id="Phobius"/>
    </source>
</evidence>
<dbReference type="Pfam" id="PF01810">
    <property type="entry name" value="LysE"/>
    <property type="match status" value="1"/>
</dbReference>
<dbReference type="OrthoDB" id="9804822at2"/>
<feature type="transmembrane region" description="Helical" evidence="7">
    <location>
        <begin position="107"/>
        <end position="129"/>
    </location>
</feature>
<evidence type="ECO:0000256" key="5">
    <source>
        <dbReference type="ARBA" id="ARBA00022989"/>
    </source>
</evidence>
<accession>A0A853F8D8</accession>
<feature type="transmembrane region" description="Helical" evidence="7">
    <location>
        <begin position="6"/>
        <end position="25"/>
    </location>
</feature>
<keyword evidence="6 7" id="KW-0472">Membrane</keyword>
<comment type="subcellular location">
    <subcellularLocation>
        <location evidence="1">Cell membrane</location>
        <topology evidence="1">Multi-pass membrane protein</topology>
    </subcellularLocation>
</comment>
<comment type="caution">
    <text evidence="8">The sequence shown here is derived from an EMBL/GenBank/DDBJ whole genome shotgun (WGS) entry which is preliminary data.</text>
</comment>
<dbReference type="GO" id="GO:0005886">
    <property type="term" value="C:plasma membrane"/>
    <property type="evidence" value="ECO:0007669"/>
    <property type="project" value="UniProtKB-SubCell"/>
</dbReference>
<evidence type="ECO:0000256" key="2">
    <source>
        <dbReference type="ARBA" id="ARBA00007928"/>
    </source>
</evidence>
<keyword evidence="4 7" id="KW-0812">Transmembrane</keyword>
<evidence type="ECO:0000256" key="4">
    <source>
        <dbReference type="ARBA" id="ARBA00022692"/>
    </source>
</evidence>
<feature type="transmembrane region" description="Helical" evidence="7">
    <location>
        <begin position="181"/>
        <end position="200"/>
    </location>
</feature>
<name>A0A853F8D8_9BURK</name>
<evidence type="ECO:0000313" key="8">
    <source>
        <dbReference type="EMBL" id="NYT35822.1"/>
    </source>
</evidence>
<evidence type="ECO:0000313" key="9">
    <source>
        <dbReference type="Proteomes" id="UP000580517"/>
    </source>
</evidence>
<comment type="similarity">
    <text evidence="2">Belongs to the Rht family.</text>
</comment>
<protein>
    <submittedName>
        <fullName evidence="8">LysE family translocator</fullName>
    </submittedName>
</protein>
<keyword evidence="9" id="KW-1185">Reference proteome</keyword>
<dbReference type="Proteomes" id="UP000580517">
    <property type="component" value="Unassembled WGS sequence"/>
</dbReference>
<organism evidence="8 9">
    <name type="scientific">Allopusillimonas soli</name>
    <dbReference type="NCBI Taxonomy" id="659016"/>
    <lineage>
        <taxon>Bacteria</taxon>
        <taxon>Pseudomonadati</taxon>
        <taxon>Pseudomonadota</taxon>
        <taxon>Betaproteobacteria</taxon>
        <taxon>Burkholderiales</taxon>
        <taxon>Alcaligenaceae</taxon>
        <taxon>Allopusillimonas</taxon>
    </lineage>
</organism>
<keyword evidence="5 7" id="KW-1133">Transmembrane helix</keyword>
<sequence length="203" mass="21779">MSFDFFLTSLVIIAAPGTGALYTMAAGLSDGKRASIIAAFGCTLGIVPHMLAAISGLAALFHTNAAAFQVLKYLGTVYLLYMAWTMFRHRGMLTIDGQSNIKSARQLVVSAVLINLLNPKLSVFFLAFLPQFIGTEEAAPIARMLVLSLVFMTLTFVIFAGYGTAAATLRRHVLANPSVQVWIRHGFAIALAGLALQLALAER</sequence>
<evidence type="ECO:0000256" key="3">
    <source>
        <dbReference type="ARBA" id="ARBA00022475"/>
    </source>
</evidence>
<reference evidence="8 9" key="1">
    <citation type="submission" date="2020-07" db="EMBL/GenBank/DDBJ databases">
        <title>Taxonomic revisions and descriptions of new bacterial species based on genomic comparisons in the high-G+C-content subgroup of the family Alcaligenaceae.</title>
        <authorList>
            <person name="Szabo A."/>
            <person name="Felfoldi T."/>
        </authorList>
    </citation>
    <scope>NUCLEOTIDE SEQUENCE [LARGE SCALE GENOMIC DNA]</scope>
    <source>
        <strain evidence="8 9">DSM 25264</strain>
    </source>
</reference>
<keyword evidence="3" id="KW-1003">Cell membrane</keyword>
<proteinExistence type="inferred from homology"/>
<dbReference type="AlphaFoldDB" id="A0A853F8D8"/>
<feature type="transmembrane region" description="Helical" evidence="7">
    <location>
        <begin position="37"/>
        <end position="61"/>
    </location>
</feature>
<gene>
    <name evidence="8" type="ORF">H0A68_02985</name>
</gene>
<dbReference type="EMBL" id="JACCEW010000001">
    <property type="protein sequence ID" value="NYT35822.1"/>
    <property type="molecule type" value="Genomic_DNA"/>
</dbReference>
<dbReference type="PIRSF" id="PIRSF006324">
    <property type="entry name" value="LeuE"/>
    <property type="match status" value="1"/>
</dbReference>